<reference evidence="1 2" key="1">
    <citation type="journal article" date="2018" name="Sci. Rep.">
        <title>Genomic signatures of local adaptation to the degree of environmental predictability in rotifers.</title>
        <authorList>
            <person name="Franch-Gras L."/>
            <person name="Hahn C."/>
            <person name="Garcia-Roger E.M."/>
            <person name="Carmona M.J."/>
            <person name="Serra M."/>
            <person name="Gomez A."/>
        </authorList>
    </citation>
    <scope>NUCLEOTIDE SEQUENCE [LARGE SCALE GENOMIC DNA]</scope>
    <source>
        <strain evidence="1">HYR1</strain>
    </source>
</reference>
<dbReference type="EMBL" id="REGN01002503">
    <property type="protein sequence ID" value="RNA27704.1"/>
    <property type="molecule type" value="Genomic_DNA"/>
</dbReference>
<protein>
    <submittedName>
        <fullName evidence="1">Uncharacterized protein</fullName>
    </submittedName>
</protein>
<accession>A0A3M7RVU6</accession>
<keyword evidence="2" id="KW-1185">Reference proteome</keyword>
<evidence type="ECO:0000313" key="2">
    <source>
        <dbReference type="Proteomes" id="UP000276133"/>
    </source>
</evidence>
<proteinExistence type="predicted"/>
<dbReference type="AlphaFoldDB" id="A0A3M7RVU6"/>
<gene>
    <name evidence="1" type="ORF">BpHYR1_018257</name>
</gene>
<name>A0A3M7RVU6_BRAPC</name>
<sequence length="61" mass="6962">MILIDNKSALQAVMTSRIPLFFFCNAALKPENSFRVNLYRNTTGTKTSFFSDLSLILFQII</sequence>
<evidence type="ECO:0000313" key="1">
    <source>
        <dbReference type="EMBL" id="RNA27704.1"/>
    </source>
</evidence>
<dbReference type="Proteomes" id="UP000276133">
    <property type="component" value="Unassembled WGS sequence"/>
</dbReference>
<organism evidence="1 2">
    <name type="scientific">Brachionus plicatilis</name>
    <name type="common">Marine rotifer</name>
    <name type="synonym">Brachionus muelleri</name>
    <dbReference type="NCBI Taxonomy" id="10195"/>
    <lineage>
        <taxon>Eukaryota</taxon>
        <taxon>Metazoa</taxon>
        <taxon>Spiralia</taxon>
        <taxon>Gnathifera</taxon>
        <taxon>Rotifera</taxon>
        <taxon>Eurotatoria</taxon>
        <taxon>Monogononta</taxon>
        <taxon>Pseudotrocha</taxon>
        <taxon>Ploima</taxon>
        <taxon>Brachionidae</taxon>
        <taxon>Brachionus</taxon>
    </lineage>
</organism>
<comment type="caution">
    <text evidence="1">The sequence shown here is derived from an EMBL/GenBank/DDBJ whole genome shotgun (WGS) entry which is preliminary data.</text>
</comment>